<sequence>MGPVAAPHGPPCKRCQKLGQDCVVEGRSRGGGMGIDDWIKKSVASSAGDQTGSVSRRSSSTNLNYSQISYSRADLSYGSNRLEGSHAVSLTETNTAQNESRHEVGDFDVLSRRRLLNTRVSNSRDALDLLLDVSQQALASLSPDTDVDAAAGNVEPVTSIEKCYSYWRTDFDRSLIGKSIEEYKRIWEKSWFVTSGAVSAQDAFEYVTFFFETLQPFTHACCLHYANPANHSDLIEYEPILCGAILTISSRYHPKLRSARYKHENIWENTKKLIDNVLYGTYNNHERLRSLGTIEGLLLLCEWHPTAIHLQPDLFGESPTKTTENTESNTLQYSVKTVRSSTFCSDRMSWMFLGLAITLAHELGVVNPNKAPQNTPTYMARLVHGDHRRRKSIAVLLYIYFDQFSIRLGWPSMVPMNMSSTVLTDSRCGTLGGHEKSRIDITVALIRLGAICKTFKEQIAVHSSMRSIEEGAAPILDHFNASLTAWFDEFSKIQHKVPLSYMALIELHYTRMYGNSIALQFIMEGMDMDSQLHSGNNGGQRDMTFISKLIAEIREASRQILFIALAEFASEKMLSYVPAKAFLRITSGCIFLIKTLMFPASEETLSQSLALLRKCSKALSEQFIDSYHISKYFANILKFILTSPIFPTVERALGEIGYSNGRYFEKDHNREPSVEAPNIDFNMLEESGVQTFQSIADSLRDIAETEWNILSGRNHDLDYLISILPET</sequence>
<dbReference type="GO" id="GO:0009074">
    <property type="term" value="P:aromatic amino acid family catabolic process"/>
    <property type="evidence" value="ECO:0007669"/>
    <property type="project" value="TreeGrafter"/>
</dbReference>
<name>A0A1E4TE19_9ASCO</name>
<evidence type="ECO:0000313" key="1">
    <source>
        <dbReference type="EMBL" id="ODV90010.1"/>
    </source>
</evidence>
<dbReference type="Proteomes" id="UP000095023">
    <property type="component" value="Unassembled WGS sequence"/>
</dbReference>
<protein>
    <recommendedName>
        <fullName evidence="3">Transcription factor domain-containing protein</fullName>
    </recommendedName>
</protein>
<organism evidence="1 2">
    <name type="scientific">Tortispora caseinolytica NRRL Y-17796</name>
    <dbReference type="NCBI Taxonomy" id="767744"/>
    <lineage>
        <taxon>Eukaryota</taxon>
        <taxon>Fungi</taxon>
        <taxon>Dikarya</taxon>
        <taxon>Ascomycota</taxon>
        <taxon>Saccharomycotina</taxon>
        <taxon>Trigonopsidomycetes</taxon>
        <taxon>Trigonopsidales</taxon>
        <taxon>Trigonopsidaceae</taxon>
        <taxon>Tortispora</taxon>
    </lineage>
</organism>
<dbReference type="GO" id="GO:0045944">
    <property type="term" value="P:positive regulation of transcription by RNA polymerase II"/>
    <property type="evidence" value="ECO:0007669"/>
    <property type="project" value="TreeGrafter"/>
</dbReference>
<proteinExistence type="predicted"/>
<keyword evidence="2" id="KW-1185">Reference proteome</keyword>
<evidence type="ECO:0008006" key="3">
    <source>
        <dbReference type="Google" id="ProtNLM"/>
    </source>
</evidence>
<evidence type="ECO:0000313" key="2">
    <source>
        <dbReference type="Proteomes" id="UP000095023"/>
    </source>
</evidence>
<dbReference type="OrthoDB" id="2262349at2759"/>
<dbReference type="GO" id="GO:0005634">
    <property type="term" value="C:nucleus"/>
    <property type="evidence" value="ECO:0007669"/>
    <property type="project" value="TreeGrafter"/>
</dbReference>
<dbReference type="GO" id="GO:0000981">
    <property type="term" value="F:DNA-binding transcription factor activity, RNA polymerase II-specific"/>
    <property type="evidence" value="ECO:0007669"/>
    <property type="project" value="TreeGrafter"/>
</dbReference>
<gene>
    <name evidence="1" type="ORF">CANCADRAFT_1740</name>
</gene>
<dbReference type="InterPro" id="IPR052780">
    <property type="entry name" value="AAA_Catabolism_Regulators"/>
</dbReference>
<accession>A0A1E4TE19</accession>
<reference evidence="2" key="1">
    <citation type="submission" date="2016-02" db="EMBL/GenBank/DDBJ databases">
        <title>Comparative genomics of biotechnologically important yeasts.</title>
        <authorList>
            <consortium name="DOE Joint Genome Institute"/>
            <person name="Riley R."/>
            <person name="Haridas S."/>
            <person name="Wolfe K.H."/>
            <person name="Lopes M.R."/>
            <person name="Hittinger C.T."/>
            <person name="Goker M."/>
            <person name="Salamov A."/>
            <person name="Wisecaver J."/>
            <person name="Long T.M."/>
            <person name="Aerts A.L."/>
            <person name="Barry K."/>
            <person name="Choi C."/>
            <person name="Clum A."/>
            <person name="Coughlan A.Y."/>
            <person name="Deshpande S."/>
            <person name="Douglass A.P."/>
            <person name="Hanson S.J."/>
            <person name="Klenk H.-P."/>
            <person name="Labutti K."/>
            <person name="Lapidus A."/>
            <person name="Lindquist E."/>
            <person name="Lipzen A."/>
            <person name="Meier-Kolthoff J.P."/>
            <person name="Ohm R.A."/>
            <person name="Otillar R.P."/>
            <person name="Pangilinan J."/>
            <person name="Peng Y."/>
            <person name="Rokas A."/>
            <person name="Rosa C.A."/>
            <person name="Scheuner C."/>
            <person name="Sibirny A.A."/>
            <person name="Slot J.C."/>
            <person name="Stielow J.B."/>
            <person name="Sun H."/>
            <person name="Kurtzman C.P."/>
            <person name="Blackwell M."/>
            <person name="Jeffries T.W."/>
            <person name="Grigoriev I.V."/>
        </authorList>
    </citation>
    <scope>NUCLEOTIDE SEQUENCE [LARGE SCALE GENOMIC DNA]</scope>
    <source>
        <strain evidence="2">NRRL Y-17796</strain>
    </source>
</reference>
<dbReference type="CDD" id="cd12148">
    <property type="entry name" value="fungal_TF_MHR"/>
    <property type="match status" value="1"/>
</dbReference>
<dbReference type="PANTHER" id="PTHR31644">
    <property type="entry name" value="TRANSCRIPTIONAL ACTIVATOR ARO80-RELATED"/>
    <property type="match status" value="1"/>
</dbReference>
<dbReference type="EMBL" id="KV453842">
    <property type="protein sequence ID" value="ODV90010.1"/>
    <property type="molecule type" value="Genomic_DNA"/>
</dbReference>
<dbReference type="PANTHER" id="PTHR31644:SF2">
    <property type="entry name" value="TRANSCRIPTIONAL ACTIVATOR ARO80-RELATED"/>
    <property type="match status" value="1"/>
</dbReference>
<dbReference type="AlphaFoldDB" id="A0A1E4TE19"/>